<proteinExistence type="predicted"/>
<reference evidence="1 2" key="1">
    <citation type="submission" date="2018-03" db="EMBL/GenBank/DDBJ databases">
        <title>The ancient ancestry and fast evolution of plastids.</title>
        <authorList>
            <person name="Moore K.R."/>
            <person name="Magnabosco C."/>
            <person name="Momper L."/>
            <person name="Gold D.A."/>
            <person name="Bosak T."/>
            <person name="Fournier G.P."/>
        </authorList>
    </citation>
    <scope>NUCLEOTIDE SEQUENCE [LARGE SCALE GENOMIC DNA]</scope>
    <source>
        <strain evidence="1 2">CCALA 037</strain>
    </source>
</reference>
<organism evidence="1 2">
    <name type="scientific">Chamaesiphon polymorphus CCALA 037</name>
    <dbReference type="NCBI Taxonomy" id="2107692"/>
    <lineage>
        <taxon>Bacteria</taxon>
        <taxon>Bacillati</taxon>
        <taxon>Cyanobacteriota</taxon>
        <taxon>Cyanophyceae</taxon>
        <taxon>Gomontiellales</taxon>
        <taxon>Chamaesiphonaceae</taxon>
        <taxon>Chamaesiphon</taxon>
    </lineage>
</organism>
<name>A0A2T1GJZ9_9CYAN</name>
<accession>A0A2T1GJZ9</accession>
<dbReference type="EMBL" id="PVWO01000050">
    <property type="protein sequence ID" value="PSB58042.1"/>
    <property type="molecule type" value="Genomic_DNA"/>
</dbReference>
<dbReference type="Proteomes" id="UP000238937">
    <property type="component" value="Unassembled WGS sequence"/>
</dbReference>
<dbReference type="AlphaFoldDB" id="A0A2T1GJZ9"/>
<sequence length="239" mass="27024">MQVDDPSLENLKGTFESIRQSLSGKRGSDQIAYRQGDTGEIDILQILTYIAMLDLKKFPDRKSHPNALFGHPKIVLEAFKEDSKEQKNFEIIVPHLHDILVLTDEIQQFVALSFGRYKAKNTKKNNRSGSKENKKRPAYFSGGKIEGEVALGWLYPILAAFRANISPQAWSEGKFEWLMNPHELLKATHEEMARIVQQEHKDNNSKPAEVGRKEAAYRGCYGVVVLELAQRGLLTSLTA</sequence>
<evidence type="ECO:0000313" key="2">
    <source>
        <dbReference type="Proteomes" id="UP000238937"/>
    </source>
</evidence>
<comment type="caution">
    <text evidence="1">The sequence shown here is derived from an EMBL/GenBank/DDBJ whole genome shotgun (WGS) entry which is preliminary data.</text>
</comment>
<keyword evidence="2" id="KW-1185">Reference proteome</keyword>
<gene>
    <name evidence="1" type="ORF">C7B77_06160</name>
</gene>
<evidence type="ECO:0000313" key="1">
    <source>
        <dbReference type="EMBL" id="PSB58042.1"/>
    </source>
</evidence>
<protein>
    <submittedName>
        <fullName evidence="1">Uncharacterized protein</fullName>
    </submittedName>
</protein>